<evidence type="ECO:0000256" key="2">
    <source>
        <dbReference type="ARBA" id="ARBA00022857"/>
    </source>
</evidence>
<dbReference type="PRINTS" id="PR00080">
    <property type="entry name" value="SDRFAMILY"/>
</dbReference>
<reference evidence="4" key="1">
    <citation type="submission" date="2015-10" db="EMBL/GenBank/DDBJ databases">
        <authorList>
            <person name="Gilbert D.G."/>
        </authorList>
    </citation>
    <scope>NUCLEOTIDE SEQUENCE</scope>
</reference>
<evidence type="ECO:0000256" key="3">
    <source>
        <dbReference type="ARBA" id="ARBA00023002"/>
    </source>
</evidence>
<dbReference type="Gene3D" id="3.40.50.720">
    <property type="entry name" value="NAD(P)-binding Rossmann-like Domain"/>
    <property type="match status" value="1"/>
</dbReference>
<dbReference type="AlphaFoldDB" id="A0A160TBM9"/>
<dbReference type="PANTHER" id="PTHR43391:SF14">
    <property type="entry name" value="DEHYDROGENASE_REDUCTASE SDR FAMILY PROTEIN 7-LIKE"/>
    <property type="match status" value="1"/>
</dbReference>
<dbReference type="NCBIfam" id="NF006123">
    <property type="entry name" value="PRK08267.1"/>
    <property type="match status" value="1"/>
</dbReference>
<dbReference type="EMBL" id="CZQC01000036">
    <property type="protein sequence ID" value="CUS41123.1"/>
    <property type="molecule type" value="Genomic_DNA"/>
</dbReference>
<sequence>MIKTAFITGAASGIGKSTVEALYANGWTLGIADINLDALKEYSANWDPNRVHCYQLDVRDANQVTDCIKSFAENNKQRLNLLFNCAGILQIDRFEDISTARHQQIFDINVMGVVHGCQAAFPYLRNTPKSQVINMSSASATYGVPHLASYSASKFAVRGLTEALNIEWADHKISVTDIMPPFVNTHMVTSQTSESRILNRLGVNLDAKDITAAILAQIQNPKTHRAVSLQFQILYALNQITPSWLNRQMMRFLNRP</sequence>
<dbReference type="PRINTS" id="PR00081">
    <property type="entry name" value="GDHRDH"/>
</dbReference>
<evidence type="ECO:0000256" key="1">
    <source>
        <dbReference type="ARBA" id="ARBA00006484"/>
    </source>
</evidence>
<dbReference type="Pfam" id="PF00106">
    <property type="entry name" value="adh_short"/>
    <property type="match status" value="1"/>
</dbReference>
<proteinExistence type="inferred from homology"/>
<dbReference type="InterPro" id="IPR036291">
    <property type="entry name" value="NAD(P)-bd_dom_sf"/>
</dbReference>
<dbReference type="PANTHER" id="PTHR43391">
    <property type="entry name" value="RETINOL DEHYDROGENASE-RELATED"/>
    <property type="match status" value="1"/>
</dbReference>
<dbReference type="InterPro" id="IPR002347">
    <property type="entry name" value="SDR_fam"/>
</dbReference>
<keyword evidence="3" id="KW-0560">Oxidoreductase</keyword>
<gene>
    <name evidence="4" type="ORF">MGWOODY_Tha682</name>
</gene>
<evidence type="ECO:0000313" key="4">
    <source>
        <dbReference type="EMBL" id="CUS41123.1"/>
    </source>
</evidence>
<name>A0A160TBM9_9ZZZZ</name>
<dbReference type="GO" id="GO:0016491">
    <property type="term" value="F:oxidoreductase activity"/>
    <property type="evidence" value="ECO:0007669"/>
    <property type="project" value="UniProtKB-KW"/>
</dbReference>
<accession>A0A160TBM9</accession>
<dbReference type="SUPFAM" id="SSF51735">
    <property type="entry name" value="NAD(P)-binding Rossmann-fold domains"/>
    <property type="match status" value="1"/>
</dbReference>
<protein>
    <submittedName>
        <fullName evidence="4">Oxidoreductase, short chain dehydrogenase/reductase family</fullName>
    </submittedName>
</protein>
<keyword evidence="2" id="KW-0521">NADP</keyword>
<comment type="similarity">
    <text evidence="1">Belongs to the short-chain dehydrogenases/reductases (SDR) family.</text>
</comment>
<organism evidence="4">
    <name type="scientific">hydrothermal vent metagenome</name>
    <dbReference type="NCBI Taxonomy" id="652676"/>
    <lineage>
        <taxon>unclassified sequences</taxon>
        <taxon>metagenomes</taxon>
        <taxon>ecological metagenomes</taxon>
    </lineage>
</organism>